<dbReference type="InterPro" id="IPR037185">
    <property type="entry name" value="EmrE-like"/>
</dbReference>
<feature type="transmembrane region" description="Helical" evidence="2">
    <location>
        <begin position="151"/>
        <end position="170"/>
    </location>
</feature>
<evidence type="ECO:0000313" key="4">
    <source>
        <dbReference type="EMBL" id="KAB3533094.1"/>
    </source>
</evidence>
<feature type="transmembrane region" description="Helical" evidence="2">
    <location>
        <begin position="36"/>
        <end position="54"/>
    </location>
</feature>
<dbReference type="EMBL" id="WBZB01000004">
    <property type="protein sequence ID" value="KAB3533094.1"/>
    <property type="molecule type" value="Genomic_DNA"/>
</dbReference>
<keyword evidence="2" id="KW-0812">Transmembrane</keyword>
<dbReference type="RefSeq" id="WP_151864419.1">
    <property type="nucleotide sequence ID" value="NZ_WBZB01000004.1"/>
</dbReference>
<comment type="similarity">
    <text evidence="1">Belongs to the EamA transporter family.</text>
</comment>
<feature type="transmembrane region" description="Helical" evidence="2">
    <location>
        <begin position="12"/>
        <end position="30"/>
    </location>
</feature>
<feature type="transmembrane region" description="Helical" evidence="2">
    <location>
        <begin position="182"/>
        <end position="202"/>
    </location>
</feature>
<dbReference type="SUPFAM" id="SSF103481">
    <property type="entry name" value="Multidrug resistance efflux transporter EmrE"/>
    <property type="match status" value="2"/>
</dbReference>
<accession>A0A833HR97</accession>
<feature type="transmembrane region" description="Helical" evidence="2">
    <location>
        <begin position="95"/>
        <end position="117"/>
    </location>
</feature>
<feature type="transmembrane region" description="Helical" evidence="2">
    <location>
        <begin position="124"/>
        <end position="145"/>
    </location>
</feature>
<feature type="transmembrane region" description="Helical" evidence="2">
    <location>
        <begin position="269"/>
        <end position="286"/>
    </location>
</feature>
<feature type="domain" description="EamA" evidence="3">
    <location>
        <begin position="12"/>
        <end position="139"/>
    </location>
</feature>
<evidence type="ECO:0000259" key="3">
    <source>
        <dbReference type="Pfam" id="PF00892"/>
    </source>
</evidence>
<protein>
    <submittedName>
        <fullName evidence="4">DMT family transporter</fullName>
    </submittedName>
</protein>
<sequence>MKDKEMLKVHSILFLGVIGISFSAIIIRNISAPPTIIAMYRLLITTLLFMPFTLTRRIQELKKATLRDYFLCCLSGLFLALHFITWITSLFHTSVAASTVLVSMQPIFTALVAFILFRERIGKRALVGMMIAIIGSSIIGLEGFGNEDGSFYGNMLALIGGLMGALYVTIGRGMRQKMSNLTYGFLVYGSCSIVLILVNIFTKTPFGGYSTIDYIYFAALAIICTVGGHTVLNWGLKYVEASKISTFMLGEPVGATFLAIIILKELPGILQIIGGVLILLGLYIFTGMSERLKGKRAATTN</sequence>
<dbReference type="PANTHER" id="PTHR22911">
    <property type="entry name" value="ACYL-MALONYL CONDENSING ENZYME-RELATED"/>
    <property type="match status" value="1"/>
</dbReference>
<comment type="caution">
    <text evidence="4">The sequence shown here is derived from an EMBL/GenBank/DDBJ whole genome shotgun (WGS) entry which is preliminary data.</text>
</comment>
<evidence type="ECO:0000256" key="1">
    <source>
        <dbReference type="ARBA" id="ARBA00007362"/>
    </source>
</evidence>
<dbReference type="OrthoDB" id="9790852at2"/>
<reference evidence="4 5" key="1">
    <citation type="submission" date="2019-10" db="EMBL/GenBank/DDBJ databases">
        <title>Alkaliphilus serpentinus sp. nov. and Alkaliphilus pronyensis sp. nov., two novel anaerobic alkaliphilic species isolated from the serpentinized-hosted hydrothermal field of the Prony Bay (New Caledonia).</title>
        <authorList>
            <person name="Postec A."/>
        </authorList>
    </citation>
    <scope>NUCLEOTIDE SEQUENCE [LARGE SCALE GENOMIC DNA]</scope>
    <source>
        <strain evidence="4 5">LacT</strain>
    </source>
</reference>
<dbReference type="Proteomes" id="UP000465601">
    <property type="component" value="Unassembled WGS sequence"/>
</dbReference>
<dbReference type="PANTHER" id="PTHR22911:SF76">
    <property type="entry name" value="EAMA DOMAIN-CONTAINING PROTEIN"/>
    <property type="match status" value="1"/>
</dbReference>
<evidence type="ECO:0000256" key="2">
    <source>
        <dbReference type="SAM" id="Phobius"/>
    </source>
</evidence>
<organism evidence="4 5">
    <name type="scientific">Alkaliphilus serpentinus</name>
    <dbReference type="NCBI Taxonomy" id="1482731"/>
    <lineage>
        <taxon>Bacteria</taxon>
        <taxon>Bacillati</taxon>
        <taxon>Bacillota</taxon>
        <taxon>Clostridia</taxon>
        <taxon>Peptostreptococcales</taxon>
        <taxon>Natronincolaceae</taxon>
        <taxon>Alkaliphilus</taxon>
    </lineage>
</organism>
<dbReference type="Pfam" id="PF00892">
    <property type="entry name" value="EamA"/>
    <property type="match status" value="2"/>
</dbReference>
<keyword evidence="5" id="KW-1185">Reference proteome</keyword>
<dbReference type="InterPro" id="IPR000620">
    <property type="entry name" value="EamA_dom"/>
</dbReference>
<feature type="transmembrane region" description="Helical" evidence="2">
    <location>
        <begin position="66"/>
        <end position="89"/>
    </location>
</feature>
<feature type="domain" description="EamA" evidence="3">
    <location>
        <begin position="152"/>
        <end position="285"/>
    </location>
</feature>
<keyword evidence="2" id="KW-0472">Membrane</keyword>
<feature type="transmembrane region" description="Helical" evidence="2">
    <location>
        <begin position="244"/>
        <end position="263"/>
    </location>
</feature>
<gene>
    <name evidence="4" type="ORF">F8153_00665</name>
</gene>
<feature type="transmembrane region" description="Helical" evidence="2">
    <location>
        <begin position="214"/>
        <end position="232"/>
    </location>
</feature>
<keyword evidence="2" id="KW-1133">Transmembrane helix</keyword>
<dbReference type="AlphaFoldDB" id="A0A833HR97"/>
<proteinExistence type="inferred from homology"/>
<name>A0A833HR97_9FIRM</name>
<dbReference type="GO" id="GO:0016020">
    <property type="term" value="C:membrane"/>
    <property type="evidence" value="ECO:0007669"/>
    <property type="project" value="InterPro"/>
</dbReference>
<evidence type="ECO:0000313" key="5">
    <source>
        <dbReference type="Proteomes" id="UP000465601"/>
    </source>
</evidence>